<keyword evidence="1" id="KW-1133">Transmembrane helix</keyword>
<name>A0A8S1BPP4_ARCPL</name>
<dbReference type="EMBL" id="CADEBD010000877">
    <property type="protein sequence ID" value="CAB3260784.1"/>
    <property type="molecule type" value="Genomic_DNA"/>
</dbReference>
<organism evidence="2 3">
    <name type="scientific">Arctia plantaginis</name>
    <name type="common">Wood tiger moth</name>
    <name type="synonym">Phalaena plantaginis</name>
    <dbReference type="NCBI Taxonomy" id="874455"/>
    <lineage>
        <taxon>Eukaryota</taxon>
        <taxon>Metazoa</taxon>
        <taxon>Ecdysozoa</taxon>
        <taxon>Arthropoda</taxon>
        <taxon>Hexapoda</taxon>
        <taxon>Insecta</taxon>
        <taxon>Pterygota</taxon>
        <taxon>Neoptera</taxon>
        <taxon>Endopterygota</taxon>
        <taxon>Lepidoptera</taxon>
        <taxon>Glossata</taxon>
        <taxon>Ditrysia</taxon>
        <taxon>Noctuoidea</taxon>
        <taxon>Erebidae</taxon>
        <taxon>Arctiinae</taxon>
        <taxon>Arctia</taxon>
    </lineage>
</organism>
<proteinExistence type="predicted"/>
<protein>
    <submittedName>
        <fullName evidence="2">Uncharacterized protein</fullName>
    </submittedName>
</protein>
<evidence type="ECO:0000313" key="3">
    <source>
        <dbReference type="Proteomes" id="UP000494256"/>
    </source>
</evidence>
<gene>
    <name evidence="2" type="ORF">APLA_LOCUS17179</name>
</gene>
<feature type="transmembrane region" description="Helical" evidence="1">
    <location>
        <begin position="31"/>
        <end position="51"/>
    </location>
</feature>
<reference evidence="2 3" key="1">
    <citation type="submission" date="2020-04" db="EMBL/GenBank/DDBJ databases">
        <authorList>
            <person name="Wallbank WR R."/>
            <person name="Pardo Diaz C."/>
            <person name="Kozak K."/>
            <person name="Martin S."/>
            <person name="Jiggins C."/>
            <person name="Moest M."/>
            <person name="Warren A I."/>
            <person name="Byers J.R.P. K."/>
            <person name="Montejo-Kovacevich G."/>
            <person name="Yen C E."/>
        </authorList>
    </citation>
    <scope>NUCLEOTIDE SEQUENCE [LARGE SCALE GENOMIC DNA]</scope>
</reference>
<accession>A0A8S1BPP4</accession>
<evidence type="ECO:0000313" key="2">
    <source>
        <dbReference type="EMBL" id="CAB3260784.1"/>
    </source>
</evidence>
<keyword evidence="1" id="KW-0472">Membrane</keyword>
<sequence length="105" mass="12109">MDHLQYKRKRSWSEGRQASQTVAETRVNTPLGHFSIILCTTATSFFGYAAFLDKVKHHLQSFSNDDAAHNVQSWHLYNAVYNSRPQFLGTFQSLLVLHKEQVKPE</sequence>
<comment type="caution">
    <text evidence="2">The sequence shown here is derived from an EMBL/GenBank/DDBJ whole genome shotgun (WGS) entry which is preliminary data.</text>
</comment>
<dbReference type="Proteomes" id="UP000494256">
    <property type="component" value="Unassembled WGS sequence"/>
</dbReference>
<dbReference type="AlphaFoldDB" id="A0A8S1BPP4"/>
<evidence type="ECO:0000256" key="1">
    <source>
        <dbReference type="SAM" id="Phobius"/>
    </source>
</evidence>
<keyword evidence="1" id="KW-0812">Transmembrane</keyword>